<evidence type="ECO:0000313" key="1">
    <source>
        <dbReference type="EMBL" id="DAE29600.1"/>
    </source>
</evidence>
<accession>A0A8S5RDY1</accession>
<proteinExistence type="predicted"/>
<sequence length="34" mass="3994">MLNIHTKHGKLLTNEDLKNLKPLQYNISEQLQFA</sequence>
<organism evidence="1">
    <name type="scientific">virus sp. ctkyY8</name>
    <dbReference type="NCBI Taxonomy" id="2827995"/>
    <lineage>
        <taxon>Viruses</taxon>
    </lineage>
</organism>
<name>A0A8S5RDY1_9VIRU</name>
<reference evidence="1" key="1">
    <citation type="journal article" date="2021" name="Proc. Natl. Acad. Sci. U.S.A.">
        <title>A Catalog of Tens of Thousands of Viruses from Human Metagenomes Reveals Hidden Associations with Chronic Diseases.</title>
        <authorList>
            <person name="Tisza M.J."/>
            <person name="Buck C.B."/>
        </authorList>
    </citation>
    <scope>NUCLEOTIDE SEQUENCE</scope>
    <source>
        <strain evidence="1">CtkyY8</strain>
    </source>
</reference>
<dbReference type="EMBL" id="BK059095">
    <property type="protein sequence ID" value="DAE29600.1"/>
    <property type="molecule type" value="Genomic_DNA"/>
</dbReference>
<protein>
    <submittedName>
        <fullName evidence="1">Uncharacterized protein</fullName>
    </submittedName>
</protein>